<evidence type="ECO:0000313" key="6">
    <source>
        <dbReference type="Proteomes" id="UP001163687"/>
    </source>
</evidence>
<dbReference type="Pfam" id="PF00155">
    <property type="entry name" value="Aminotran_1_2"/>
    <property type="match status" value="1"/>
</dbReference>
<keyword evidence="3" id="KW-0808">Transferase</keyword>
<dbReference type="PANTHER" id="PTHR42832:SF3">
    <property type="entry name" value="L-GLUTAMINE--4-(METHYLSULFANYL)-2-OXOBUTANOATE AMINOTRANSFERASE"/>
    <property type="match status" value="1"/>
</dbReference>
<gene>
    <name evidence="5" type="ORF">caldi_00460</name>
</gene>
<dbReference type="NCBIfam" id="NF005977">
    <property type="entry name" value="PRK08068.1"/>
    <property type="match status" value="1"/>
</dbReference>
<dbReference type="InterPro" id="IPR050881">
    <property type="entry name" value="LL-DAP_aminotransferase"/>
</dbReference>
<sequence length="390" mass="42554">MPFRAASRIERLPAQFFARIVKTAQDLTAAGHDVINLGQGNPDRPTPAHIVERLQEAARDPALHRYIPFTGLRILKEAAATWYRDRYGVELDPDGEICILIGSKIGLQEISLALLDPDDVCLVPDPGYPDYLSGIALAGARPHSLPLRREAGFLPRFDEVPPDIAARARLMFLNFPGNPTGAVAGPQFFAHAVEFAARYGIAVAHDLAYGDLVYDGRRPVSFLQTPGAREVGIEFVTLSKSYNMAGWRIGFAAGNREIIRLLELLQDHLHCSQFGAVQVAAAGALTGPQDSVWALRDLYQERRDTWVAACRAIGWEVQPPAGSFFAWCPVPAGYTAESFADRLLREAHVVVAPGTGFGAHGEGYVRVALTVPGDRLAEAARRIGRLGLFR</sequence>
<dbReference type="InterPro" id="IPR015421">
    <property type="entry name" value="PyrdxlP-dep_Trfase_major"/>
</dbReference>
<protein>
    <submittedName>
        <fullName evidence="5">Diaminopimelate aminotransferase</fullName>
    </submittedName>
</protein>
<dbReference type="InterPro" id="IPR015424">
    <property type="entry name" value="PyrdxlP-dep_Trfase"/>
</dbReference>
<dbReference type="SUPFAM" id="SSF53383">
    <property type="entry name" value="PLP-dependent transferases"/>
    <property type="match status" value="1"/>
</dbReference>
<evidence type="ECO:0000256" key="3">
    <source>
        <dbReference type="ARBA" id="ARBA00022679"/>
    </source>
</evidence>
<comment type="cofactor">
    <cofactor evidence="1">
        <name>pyridoxal 5'-phosphate</name>
        <dbReference type="ChEBI" id="CHEBI:597326"/>
    </cofactor>
</comment>
<dbReference type="GO" id="GO:0030170">
    <property type="term" value="F:pyridoxal phosphate binding"/>
    <property type="evidence" value="ECO:0007669"/>
    <property type="project" value="InterPro"/>
</dbReference>
<dbReference type="RefSeq" id="WP_264843080.1">
    <property type="nucleotide sequence ID" value="NZ_AP025628.1"/>
</dbReference>
<keyword evidence="6" id="KW-1185">Reference proteome</keyword>
<evidence type="ECO:0000256" key="2">
    <source>
        <dbReference type="ARBA" id="ARBA00022576"/>
    </source>
</evidence>
<proteinExistence type="predicted"/>
<dbReference type="InterPro" id="IPR004839">
    <property type="entry name" value="Aminotransferase_I/II_large"/>
</dbReference>
<dbReference type="Gene3D" id="3.90.1150.10">
    <property type="entry name" value="Aspartate Aminotransferase, domain 1"/>
    <property type="match status" value="1"/>
</dbReference>
<reference evidence="5" key="1">
    <citation type="submission" date="2022-03" db="EMBL/GenBank/DDBJ databases">
        <title>Complete genome sequence of Caldinitratiruptor microaerophilus.</title>
        <authorList>
            <person name="Mukaiyama R."/>
            <person name="Nishiyama T."/>
            <person name="Ueda K."/>
        </authorList>
    </citation>
    <scope>NUCLEOTIDE SEQUENCE</scope>
    <source>
        <strain evidence="5">JCM 16183</strain>
    </source>
</reference>
<keyword evidence="2 5" id="KW-0032">Aminotransferase</keyword>
<dbReference type="GO" id="GO:0008483">
    <property type="term" value="F:transaminase activity"/>
    <property type="evidence" value="ECO:0007669"/>
    <property type="project" value="UniProtKB-KW"/>
</dbReference>
<dbReference type="Gene3D" id="3.40.640.10">
    <property type="entry name" value="Type I PLP-dependent aspartate aminotransferase-like (Major domain)"/>
    <property type="match status" value="1"/>
</dbReference>
<dbReference type="PANTHER" id="PTHR42832">
    <property type="entry name" value="AMINO ACID AMINOTRANSFERASE"/>
    <property type="match status" value="1"/>
</dbReference>
<feature type="domain" description="Aminotransferase class I/classII large" evidence="4">
    <location>
        <begin position="33"/>
        <end position="383"/>
    </location>
</feature>
<dbReference type="CDD" id="cd00609">
    <property type="entry name" value="AAT_like"/>
    <property type="match status" value="1"/>
</dbReference>
<dbReference type="EMBL" id="AP025628">
    <property type="protein sequence ID" value="BDG58956.1"/>
    <property type="molecule type" value="Genomic_DNA"/>
</dbReference>
<organism evidence="5 6">
    <name type="scientific">Caldinitratiruptor microaerophilus</name>
    <dbReference type="NCBI Taxonomy" id="671077"/>
    <lineage>
        <taxon>Bacteria</taxon>
        <taxon>Bacillati</taxon>
        <taxon>Bacillota</taxon>
        <taxon>Clostridia</taxon>
        <taxon>Eubacteriales</taxon>
        <taxon>Symbiobacteriaceae</taxon>
        <taxon>Caldinitratiruptor</taxon>
    </lineage>
</organism>
<evidence type="ECO:0000256" key="1">
    <source>
        <dbReference type="ARBA" id="ARBA00001933"/>
    </source>
</evidence>
<name>A0AA35G6H3_9FIRM</name>
<dbReference type="InterPro" id="IPR015422">
    <property type="entry name" value="PyrdxlP-dep_Trfase_small"/>
</dbReference>
<dbReference type="Proteomes" id="UP001163687">
    <property type="component" value="Chromosome"/>
</dbReference>
<evidence type="ECO:0000259" key="4">
    <source>
        <dbReference type="Pfam" id="PF00155"/>
    </source>
</evidence>
<dbReference type="AlphaFoldDB" id="A0AA35G6H3"/>
<dbReference type="KEGG" id="cmic:caldi_00460"/>
<evidence type="ECO:0000313" key="5">
    <source>
        <dbReference type="EMBL" id="BDG58956.1"/>
    </source>
</evidence>
<accession>A0AA35G6H3</accession>